<organism evidence="1">
    <name type="scientific">Zea mays</name>
    <name type="common">Maize</name>
    <dbReference type="NCBI Taxonomy" id="4577"/>
    <lineage>
        <taxon>Eukaryota</taxon>
        <taxon>Viridiplantae</taxon>
        <taxon>Streptophyta</taxon>
        <taxon>Embryophyta</taxon>
        <taxon>Tracheophyta</taxon>
        <taxon>Spermatophyta</taxon>
        <taxon>Magnoliopsida</taxon>
        <taxon>Liliopsida</taxon>
        <taxon>Poales</taxon>
        <taxon>Poaceae</taxon>
        <taxon>PACMAD clade</taxon>
        <taxon>Panicoideae</taxon>
        <taxon>Andropogonodae</taxon>
        <taxon>Andropogoneae</taxon>
        <taxon>Tripsacinae</taxon>
        <taxon>Zea</taxon>
    </lineage>
</organism>
<proteinExistence type="evidence at transcript level"/>
<reference evidence="1" key="2">
    <citation type="submission" date="2012-06" db="EMBL/GenBank/DDBJ databases">
        <authorList>
            <person name="Yu Y."/>
            <person name="Currie J."/>
            <person name="Lomeli R."/>
            <person name="Angelova A."/>
            <person name="Collura K."/>
            <person name="Wissotski M."/>
            <person name="Campos D."/>
            <person name="Kudrna D."/>
            <person name="Golser W."/>
            <person name="Ashely E."/>
            <person name="Descour A."/>
            <person name="Fernandes J."/>
            <person name="Soderlund C."/>
            <person name="Walbot V."/>
        </authorList>
    </citation>
    <scope>NUCLEOTIDE SEQUENCE</scope>
    <source>
        <strain evidence="1">B73</strain>
    </source>
</reference>
<protein>
    <submittedName>
        <fullName evidence="1">Uncharacterized protein</fullName>
    </submittedName>
</protein>
<reference evidence="1" key="1">
    <citation type="journal article" date="2009" name="PLoS Genet.">
        <title>Sequencing, mapping, and analysis of 27,455 maize full-length cDNAs.</title>
        <authorList>
            <person name="Soderlund C."/>
            <person name="Descour A."/>
            <person name="Kudrna D."/>
            <person name="Bomhoff M."/>
            <person name="Boyd L."/>
            <person name="Currie J."/>
            <person name="Angelova A."/>
            <person name="Collura K."/>
            <person name="Wissotski M."/>
            <person name="Ashley E."/>
            <person name="Morrow D."/>
            <person name="Fernandes J."/>
            <person name="Walbot V."/>
            <person name="Yu Y."/>
        </authorList>
    </citation>
    <scope>NUCLEOTIDE SEQUENCE</scope>
    <source>
        <strain evidence="1">B73</strain>
    </source>
</reference>
<dbReference type="AlphaFoldDB" id="C4J115"/>
<sequence length="126" mass="14437">MQVWPTLPGICSQVWELRTVLQSGHKCRCNHLPSEPSSVKGILGLCCCSHAIELQIHKACSIFVNKNMLHCTKLGTLILDIISNIQVKIRICLQCWVKHVFKQQEFCRCRHGHILSGNRKHRCPRN</sequence>
<dbReference type="EMBL" id="BT084512">
    <property type="protein sequence ID" value="ACR34865.1"/>
    <property type="molecule type" value="mRNA"/>
</dbReference>
<name>C4J115_MAIZE</name>
<accession>C4J115</accession>
<evidence type="ECO:0000313" key="1">
    <source>
        <dbReference type="EMBL" id="ACR34865.1"/>
    </source>
</evidence>